<dbReference type="STRING" id="642492.Clole_4219"/>
<proteinExistence type="inferred from homology"/>
<dbReference type="Pfam" id="PF02632">
    <property type="entry name" value="BioY"/>
    <property type="match status" value="1"/>
</dbReference>
<dbReference type="Proteomes" id="UP000008467">
    <property type="component" value="Chromosome"/>
</dbReference>
<feature type="transmembrane region" description="Helical" evidence="3">
    <location>
        <begin position="146"/>
        <end position="171"/>
    </location>
</feature>
<dbReference type="KEGG" id="cle:Clole_4219"/>
<keyword evidence="3" id="KW-0812">Transmembrane</keyword>
<dbReference type="eggNOG" id="COG1268">
    <property type="taxonomic scope" value="Bacteria"/>
</dbReference>
<name>F2JMX6_CELLD</name>
<comment type="similarity">
    <text evidence="1 2">Belongs to the BioY family.</text>
</comment>
<dbReference type="Gene3D" id="1.10.1760.20">
    <property type="match status" value="1"/>
</dbReference>
<keyword evidence="2" id="KW-0813">Transport</keyword>
<reference evidence="4 5" key="1">
    <citation type="journal article" date="2011" name="J. Bacteriol.">
        <title>Complete genome sequence of the cellulose-degrading bacterium Cellulosilyticum lentocellum.</title>
        <authorList>
            <consortium name="US DOE Joint Genome Institute"/>
            <person name="Miller D.A."/>
            <person name="Suen G."/>
            <person name="Bruce D."/>
            <person name="Copeland A."/>
            <person name="Cheng J.F."/>
            <person name="Detter C."/>
            <person name="Goodwin L.A."/>
            <person name="Han C.S."/>
            <person name="Hauser L.J."/>
            <person name="Land M.L."/>
            <person name="Lapidus A."/>
            <person name="Lucas S."/>
            <person name="Meincke L."/>
            <person name="Pitluck S."/>
            <person name="Tapia R."/>
            <person name="Teshima H."/>
            <person name="Woyke T."/>
            <person name="Fox B.G."/>
            <person name="Angert E.R."/>
            <person name="Currie C.R."/>
        </authorList>
    </citation>
    <scope>NUCLEOTIDE SEQUENCE [LARGE SCALE GENOMIC DNA]</scope>
    <source>
        <strain evidence="5">ATCC 49066 / DSM 5427 / NCIMB 11756 / RHM5</strain>
    </source>
</reference>
<protein>
    <recommendedName>
        <fullName evidence="2">Biotin transporter</fullName>
    </recommendedName>
</protein>
<keyword evidence="2 3" id="KW-0472">Membrane</keyword>
<dbReference type="PANTHER" id="PTHR34295">
    <property type="entry name" value="BIOTIN TRANSPORTER BIOY"/>
    <property type="match status" value="1"/>
</dbReference>
<evidence type="ECO:0000256" key="1">
    <source>
        <dbReference type="ARBA" id="ARBA00010692"/>
    </source>
</evidence>
<feature type="transmembrane region" description="Helical" evidence="3">
    <location>
        <begin position="38"/>
        <end position="56"/>
    </location>
</feature>
<dbReference type="RefSeq" id="WP_013659162.1">
    <property type="nucleotide sequence ID" value="NC_015275.1"/>
</dbReference>
<gene>
    <name evidence="4" type="ordered locus">Clole_4219</name>
</gene>
<dbReference type="PANTHER" id="PTHR34295:SF1">
    <property type="entry name" value="BIOTIN TRANSPORTER BIOY"/>
    <property type="match status" value="1"/>
</dbReference>
<dbReference type="GO" id="GO:0015225">
    <property type="term" value="F:biotin transmembrane transporter activity"/>
    <property type="evidence" value="ECO:0007669"/>
    <property type="project" value="UniProtKB-UniRule"/>
</dbReference>
<evidence type="ECO:0000256" key="2">
    <source>
        <dbReference type="PIRNR" id="PIRNR016661"/>
    </source>
</evidence>
<accession>F2JMX6</accession>
<feature type="transmembrane region" description="Helical" evidence="3">
    <location>
        <begin position="63"/>
        <end position="85"/>
    </location>
</feature>
<evidence type="ECO:0000256" key="3">
    <source>
        <dbReference type="SAM" id="Phobius"/>
    </source>
</evidence>
<comment type="subcellular location">
    <subcellularLocation>
        <location evidence="2">Cell membrane</location>
        <topology evidence="2">Multi-pass membrane protein</topology>
    </subcellularLocation>
</comment>
<dbReference type="HOGENOM" id="CLU_077931_3_0_9"/>
<dbReference type="PIRSF" id="PIRSF016661">
    <property type="entry name" value="BioY"/>
    <property type="match status" value="1"/>
</dbReference>
<dbReference type="AlphaFoldDB" id="F2JMX6"/>
<feature type="transmembrane region" description="Helical" evidence="3">
    <location>
        <begin position="116"/>
        <end position="140"/>
    </location>
</feature>
<keyword evidence="5" id="KW-1185">Reference proteome</keyword>
<feature type="transmembrane region" description="Helical" evidence="3">
    <location>
        <begin position="91"/>
        <end position="109"/>
    </location>
</feature>
<keyword evidence="2" id="KW-1003">Cell membrane</keyword>
<dbReference type="EMBL" id="CP002582">
    <property type="protein sequence ID" value="ADZ85891.1"/>
    <property type="molecule type" value="Genomic_DNA"/>
</dbReference>
<organism evidence="4 5">
    <name type="scientific">Cellulosilyticum lentocellum (strain ATCC 49066 / DSM 5427 / NCIMB 11756 / RHM5)</name>
    <name type="common">Clostridium lentocellum</name>
    <dbReference type="NCBI Taxonomy" id="642492"/>
    <lineage>
        <taxon>Bacteria</taxon>
        <taxon>Bacillati</taxon>
        <taxon>Bacillota</taxon>
        <taxon>Clostridia</taxon>
        <taxon>Lachnospirales</taxon>
        <taxon>Cellulosilyticaceae</taxon>
        <taxon>Cellulosilyticum</taxon>
    </lineage>
</organism>
<evidence type="ECO:0000313" key="4">
    <source>
        <dbReference type="EMBL" id="ADZ85891.1"/>
    </source>
</evidence>
<keyword evidence="3" id="KW-1133">Transmembrane helix</keyword>
<feature type="transmembrane region" description="Helical" evidence="3">
    <location>
        <begin position="12"/>
        <end position="32"/>
    </location>
</feature>
<dbReference type="GO" id="GO:0005886">
    <property type="term" value="C:plasma membrane"/>
    <property type="evidence" value="ECO:0007669"/>
    <property type="project" value="UniProtKB-SubCell"/>
</dbReference>
<evidence type="ECO:0000313" key="5">
    <source>
        <dbReference type="Proteomes" id="UP000008467"/>
    </source>
</evidence>
<sequence>MQKLDNKKSQTYQMVLIALMAAITCILAPLSIQLPGGVPISLTNLVIYITVFILGSKKGTISYCIYLLIGLIGLPVFSGFTGGVGKLVGPTGGYLIGFIFLAIISGYCIERFEGKVYMYVAGMILGTAIAYALGTIWFMYQMKVSLVGALSSCVLPFLVGDGIKIIIATVVGPILKSSLKKANLCI</sequence>
<dbReference type="InterPro" id="IPR003784">
    <property type="entry name" value="BioY"/>
</dbReference>